<gene>
    <name evidence="1" type="ORF">BBRV_LOCUS119410</name>
</gene>
<evidence type="ECO:0000313" key="1">
    <source>
        <dbReference type="EMBL" id="CAD1581449.1"/>
    </source>
</evidence>
<reference evidence="1" key="1">
    <citation type="submission" date="2020-07" db="EMBL/GenBank/DDBJ databases">
        <authorList>
            <person name="Ferguson B K."/>
        </authorList>
    </citation>
    <scope>NUCLEOTIDE SEQUENCE</scope>
    <source>
        <strain evidence="1">L06</strain>
    </source>
</reference>
<name>A0A6V7LZG8_9HYME</name>
<protein>
    <submittedName>
        <fullName evidence="1">Uncharacterized protein</fullName>
    </submittedName>
</protein>
<sequence>MMFAKSTSDEESTKDYCCMCSDITENLRINIREKTEVTSSSSPRSISPEVTHTIRIAMKYLGQPERIDEEETINDTPKQINCENSKEFNDCGVNVALDFTLNCCNIALTSREVTLKSSEKQRKNSE</sequence>
<proteinExistence type="predicted"/>
<organism evidence="1">
    <name type="scientific">Bracon brevicornis</name>
    <dbReference type="NCBI Taxonomy" id="1563983"/>
    <lineage>
        <taxon>Eukaryota</taxon>
        <taxon>Metazoa</taxon>
        <taxon>Ecdysozoa</taxon>
        <taxon>Arthropoda</taxon>
        <taxon>Hexapoda</taxon>
        <taxon>Insecta</taxon>
        <taxon>Pterygota</taxon>
        <taxon>Neoptera</taxon>
        <taxon>Endopterygota</taxon>
        <taxon>Hymenoptera</taxon>
        <taxon>Apocrita</taxon>
        <taxon>Ichneumonoidea</taxon>
        <taxon>Braconidae</taxon>
        <taxon>Braconinae</taxon>
        <taxon>Bracon</taxon>
    </lineage>
</organism>
<dbReference type="AlphaFoldDB" id="A0A6V7LZG8"/>
<accession>A0A6V7LZG8</accession>
<dbReference type="EMBL" id="CADCXW020000347">
    <property type="protein sequence ID" value="CAD1581449.1"/>
    <property type="molecule type" value="Genomic_DNA"/>
</dbReference>